<evidence type="ECO:0000256" key="1">
    <source>
        <dbReference type="ARBA" id="ARBA00022679"/>
    </source>
</evidence>
<dbReference type="GO" id="GO:0005829">
    <property type="term" value="C:cytosol"/>
    <property type="evidence" value="ECO:0007669"/>
    <property type="project" value="TreeGrafter"/>
</dbReference>
<dbReference type="RefSeq" id="WP_051546172.1">
    <property type="nucleotide sequence ID" value="NZ_LNYI01000020.1"/>
</dbReference>
<dbReference type="SUPFAM" id="SSF89550">
    <property type="entry name" value="PHP domain-like"/>
    <property type="match status" value="1"/>
</dbReference>
<dbReference type="FunFam" id="3.20.20.140:FF:000047">
    <property type="entry name" value="PHP domain-containing protein"/>
    <property type="match status" value="1"/>
</dbReference>
<gene>
    <name evidence="5" type="primary">polX</name>
    <name evidence="5" type="ORF">Llan_0982</name>
</gene>
<dbReference type="SUPFAM" id="SSF47802">
    <property type="entry name" value="DNA polymerase beta, N-terminal domain-like"/>
    <property type="match status" value="1"/>
</dbReference>
<accession>A0A0W0VS22</accession>
<dbReference type="InterPro" id="IPR010996">
    <property type="entry name" value="HHH_MUS81"/>
</dbReference>
<dbReference type="PANTHER" id="PTHR36928:SF1">
    <property type="entry name" value="PHOSPHATASE YCDX-RELATED"/>
    <property type="match status" value="1"/>
</dbReference>
<keyword evidence="6" id="KW-1185">Reference proteome</keyword>
<dbReference type="InterPro" id="IPR037160">
    <property type="entry name" value="DNA_Pol_thumb_sf"/>
</dbReference>
<evidence type="ECO:0000256" key="2">
    <source>
        <dbReference type="ARBA" id="ARBA00022695"/>
    </source>
</evidence>
<evidence type="ECO:0000313" key="5">
    <source>
        <dbReference type="EMBL" id="KTD22865.1"/>
    </source>
</evidence>
<dbReference type="InterPro" id="IPR047967">
    <property type="entry name" value="PolX_PHP"/>
</dbReference>
<dbReference type="Pfam" id="PF14791">
    <property type="entry name" value="DNA_pol_B_thumb"/>
    <property type="match status" value="1"/>
</dbReference>
<dbReference type="PATRIC" id="fig|45067.4.peg.1021"/>
<dbReference type="GO" id="GO:0042578">
    <property type="term" value="F:phosphoric ester hydrolase activity"/>
    <property type="evidence" value="ECO:0007669"/>
    <property type="project" value="TreeGrafter"/>
</dbReference>
<sequence length="573" mass="66162">MNSMEKSNIFIAECLYKFADVLEESGDNPYKARAYRRAARTIIKLDKELITLLENNFDITTLPWVGKSMASIINYILSTNEIPKIKYQNTKNKIINELKDIHGLGDKRIAELNKLNIRTKKSLLEAINAQRLRHLKWITPAFEERLKNEIRKPRSQKFIRLYHAHSIIEMLIKNLQEIPSIIQVECSGDFRRKKEISEQIDILASTPNASLVINTFIQFKEVKDVLLQNEHRVSVTIWSGVKVNLYLVEEGSFGAALLYYTGSNEHFAALIKRASSQQCDLTKTGLFKGNTCVASNHEAEIYRHLNLSYIAPEIRENRGEIEAASHNKLPHLIKLEDIKGDLHSHTNETDGKATLETMVYAAIKRGYEYLAITDHSKRLVITNGLDEKRLLKQIQEIDNLNARINNFLILKSIEVDILEDGSLDICNDVLKELDIVVCSIHSKFKMSEEKQTERILKAMDNPYFNILGHATGRLIKSRPPYPINIEKIFQEARDRNCIIELNAQPYRLDINDNYCKLAKEMGVKIAISSDSHSTRELDYMQFGIYQARRGWLEKENVINTYHWSDLKKLIKRY</sequence>
<dbReference type="Gene3D" id="3.30.460.10">
    <property type="entry name" value="Beta Polymerase, domain 2"/>
    <property type="match status" value="1"/>
</dbReference>
<dbReference type="Pfam" id="PF14716">
    <property type="entry name" value="HHH_8"/>
    <property type="match status" value="1"/>
</dbReference>
<dbReference type="GO" id="GO:0008270">
    <property type="term" value="F:zinc ion binding"/>
    <property type="evidence" value="ECO:0007669"/>
    <property type="project" value="TreeGrafter"/>
</dbReference>
<dbReference type="InterPro" id="IPR022311">
    <property type="entry name" value="PolX-like"/>
</dbReference>
<evidence type="ECO:0000259" key="3">
    <source>
        <dbReference type="SMART" id="SM00481"/>
    </source>
</evidence>
<dbReference type="GO" id="GO:0004527">
    <property type="term" value="F:exonuclease activity"/>
    <property type="evidence" value="ECO:0007669"/>
    <property type="project" value="UniProtKB-KW"/>
</dbReference>
<dbReference type="Proteomes" id="UP000054869">
    <property type="component" value="Unassembled WGS sequence"/>
</dbReference>
<dbReference type="PIRSF" id="PIRSF005047">
    <property type="entry name" value="UCP005047_YshC"/>
    <property type="match status" value="1"/>
</dbReference>
<dbReference type="CDD" id="cd07436">
    <property type="entry name" value="PHP_PolX"/>
    <property type="match status" value="1"/>
</dbReference>
<proteinExistence type="predicted"/>
<dbReference type="STRING" id="45067.Llan_0982"/>
<name>A0A0W0VS22_9GAMM</name>
<keyword evidence="5" id="KW-0378">Hydrolase</keyword>
<dbReference type="Gene3D" id="3.30.210.10">
    <property type="entry name" value="DNA polymerase, thumb domain"/>
    <property type="match status" value="1"/>
</dbReference>
<dbReference type="InterPro" id="IPR029398">
    <property type="entry name" value="PolB_thumb"/>
</dbReference>
<dbReference type="SMART" id="SM00483">
    <property type="entry name" value="POLXc"/>
    <property type="match status" value="1"/>
</dbReference>
<dbReference type="GO" id="GO:0003887">
    <property type="term" value="F:DNA-directed DNA polymerase activity"/>
    <property type="evidence" value="ECO:0007669"/>
    <property type="project" value="InterPro"/>
</dbReference>
<dbReference type="AlphaFoldDB" id="A0A0W0VS22"/>
<dbReference type="EMBL" id="LNYI01000020">
    <property type="protein sequence ID" value="KTD22865.1"/>
    <property type="molecule type" value="Genomic_DNA"/>
</dbReference>
<dbReference type="InterPro" id="IPR002054">
    <property type="entry name" value="DNA-dir_DNA_pol_X"/>
</dbReference>
<organism evidence="5 6">
    <name type="scientific">Legionella lansingensis</name>
    <dbReference type="NCBI Taxonomy" id="45067"/>
    <lineage>
        <taxon>Bacteria</taxon>
        <taxon>Pseudomonadati</taxon>
        <taxon>Pseudomonadota</taxon>
        <taxon>Gammaproteobacteria</taxon>
        <taxon>Legionellales</taxon>
        <taxon>Legionellaceae</taxon>
        <taxon>Legionella</taxon>
    </lineage>
</organism>
<dbReference type="GO" id="GO:0003677">
    <property type="term" value="F:DNA binding"/>
    <property type="evidence" value="ECO:0007669"/>
    <property type="project" value="InterPro"/>
</dbReference>
<dbReference type="InterPro" id="IPR003141">
    <property type="entry name" value="Pol/His_phosphatase_N"/>
</dbReference>
<dbReference type="NCBIfam" id="NF006375">
    <property type="entry name" value="PRK08609.1"/>
    <property type="match status" value="1"/>
</dbReference>
<dbReference type="Gene3D" id="1.10.150.110">
    <property type="entry name" value="DNA polymerase beta, N-terminal domain-like"/>
    <property type="match status" value="1"/>
</dbReference>
<comment type="caution">
    <text evidence="5">The sequence shown here is derived from an EMBL/GenBank/DDBJ whole genome shotgun (WGS) entry which is preliminary data.</text>
</comment>
<dbReference type="Pfam" id="PF02811">
    <property type="entry name" value="PHP"/>
    <property type="match status" value="1"/>
</dbReference>
<dbReference type="SMART" id="SM00481">
    <property type="entry name" value="POLIIIAc"/>
    <property type="match status" value="1"/>
</dbReference>
<keyword evidence="5" id="KW-0540">Nuclease</keyword>
<protein>
    <submittedName>
        <fullName evidence="5">DNA polymerase/3'-5' exonuclease PolX</fullName>
    </submittedName>
</protein>
<dbReference type="InterPro" id="IPR004013">
    <property type="entry name" value="PHP_dom"/>
</dbReference>
<dbReference type="PANTHER" id="PTHR36928">
    <property type="entry name" value="PHOSPHATASE YCDX-RELATED"/>
    <property type="match status" value="1"/>
</dbReference>
<dbReference type="InterPro" id="IPR027421">
    <property type="entry name" value="DNA_pol_lamdba_lyase_dom_sf"/>
</dbReference>
<dbReference type="InterPro" id="IPR050243">
    <property type="entry name" value="PHP_phosphatase"/>
</dbReference>
<dbReference type="SUPFAM" id="SSF81301">
    <property type="entry name" value="Nucleotidyltransferase"/>
    <property type="match status" value="1"/>
</dbReference>
<dbReference type="InterPro" id="IPR043519">
    <property type="entry name" value="NT_sf"/>
</dbReference>
<feature type="domain" description="Polymerase/histidinol phosphatase N-terminal" evidence="3">
    <location>
        <begin position="340"/>
        <end position="419"/>
    </location>
</feature>
<feature type="domain" description="DNA-directed DNA polymerase X" evidence="4">
    <location>
        <begin position="6"/>
        <end position="316"/>
    </location>
</feature>
<dbReference type="Gene3D" id="3.20.20.140">
    <property type="entry name" value="Metal-dependent hydrolases"/>
    <property type="match status" value="1"/>
</dbReference>
<keyword evidence="2" id="KW-0548">Nucleotidyltransferase</keyword>
<dbReference type="InterPro" id="IPR016195">
    <property type="entry name" value="Pol/histidinol_Pase-like"/>
</dbReference>
<dbReference type="Gene3D" id="1.10.150.20">
    <property type="entry name" value="5' to 3' exonuclease, C-terminal subdomain"/>
    <property type="match status" value="1"/>
</dbReference>
<evidence type="ECO:0000313" key="6">
    <source>
        <dbReference type="Proteomes" id="UP000054869"/>
    </source>
</evidence>
<evidence type="ECO:0000259" key="4">
    <source>
        <dbReference type="SMART" id="SM00483"/>
    </source>
</evidence>
<dbReference type="OrthoDB" id="9808747at2"/>
<dbReference type="eggNOG" id="COG1387">
    <property type="taxonomic scope" value="Bacteria"/>
</dbReference>
<keyword evidence="5" id="KW-0269">Exonuclease</keyword>
<reference evidence="5 6" key="1">
    <citation type="submission" date="2015-11" db="EMBL/GenBank/DDBJ databases">
        <title>Genomic analysis of 38 Legionella species identifies large and diverse effector repertoires.</title>
        <authorList>
            <person name="Burstein D."/>
            <person name="Amaro F."/>
            <person name="Zusman T."/>
            <person name="Lifshitz Z."/>
            <person name="Cohen O."/>
            <person name="Gilbert J.A."/>
            <person name="Pupko T."/>
            <person name="Shuman H.A."/>
            <person name="Segal G."/>
        </authorList>
    </citation>
    <scope>NUCLEOTIDE SEQUENCE [LARGE SCALE GENOMIC DNA]</scope>
    <source>
        <strain evidence="5 6">ATCC 49751</strain>
    </source>
</reference>
<keyword evidence="1" id="KW-0808">Transferase</keyword>